<feature type="region of interest" description="Disordered" evidence="2">
    <location>
        <begin position="1057"/>
        <end position="1084"/>
    </location>
</feature>
<keyword evidence="3" id="KW-0472">Membrane</keyword>
<keyword evidence="3" id="KW-1133">Transmembrane helix</keyword>
<keyword evidence="3" id="KW-0812">Transmembrane</keyword>
<name>A0AAW9HCV5_9ACTO</name>
<gene>
    <name evidence="7" type="ORF">R6G74_06175</name>
    <name evidence="8" type="ORF">R6P33_02195</name>
</gene>
<evidence type="ECO:0000256" key="1">
    <source>
        <dbReference type="ARBA" id="ARBA00022729"/>
    </source>
</evidence>
<dbReference type="EMBL" id="JAWNFV010000012">
    <property type="protein sequence ID" value="MDY5140895.1"/>
    <property type="molecule type" value="Genomic_DNA"/>
</dbReference>
<comment type="caution">
    <text evidence="7">The sequence shown here is derived from an EMBL/GenBank/DDBJ whole genome shotgun (WGS) entry which is preliminary data.</text>
</comment>
<dbReference type="InterPro" id="IPR044024">
    <property type="entry name" value="aRib"/>
</dbReference>
<dbReference type="AlphaFoldDB" id="A0AAW9HCV5"/>
<evidence type="ECO:0000256" key="3">
    <source>
        <dbReference type="SAM" id="Phobius"/>
    </source>
</evidence>
<feature type="compositionally biased region" description="Basic and acidic residues" evidence="2">
    <location>
        <begin position="1064"/>
        <end position="1078"/>
    </location>
</feature>
<feature type="domain" description="Atypical Rib" evidence="5">
    <location>
        <begin position="837"/>
        <end position="904"/>
    </location>
</feature>
<feature type="domain" description="Long Rib" evidence="6">
    <location>
        <begin position="512"/>
        <end position="593"/>
    </location>
</feature>
<dbReference type="Proteomes" id="UP001288320">
    <property type="component" value="Unassembled WGS sequence"/>
</dbReference>
<proteinExistence type="predicted"/>
<dbReference type="EMBL" id="JAWNFY010000004">
    <property type="protein sequence ID" value="MDY5145835.1"/>
    <property type="molecule type" value="Genomic_DNA"/>
</dbReference>
<reference evidence="7 9" key="1">
    <citation type="submission" date="2023-10" db="EMBL/GenBank/DDBJ databases">
        <title>Whole Genome based description of the genera Actinobaculum and Actinotignum reveals a complex phylogenetic relationship within the species included in the genus Actinotignum.</title>
        <authorList>
            <person name="Jensen C.S."/>
            <person name="Dargis R."/>
            <person name="Kemp M."/>
            <person name="Christensen J.J."/>
        </authorList>
    </citation>
    <scope>NUCLEOTIDE SEQUENCE</scope>
    <source>
        <strain evidence="8 9">SLA_B089</strain>
        <strain evidence="7">SLA_B245</strain>
    </source>
</reference>
<feature type="compositionally biased region" description="Basic and acidic residues" evidence="2">
    <location>
        <begin position="781"/>
        <end position="791"/>
    </location>
</feature>
<sequence length="1119" mass="119925">MTSFRKIAGATLAATLIFFGGTPALADPASPAGAPSSEQANSAKFGGAIAKNFFLVNGLTEAEVIDSVKAQLTKNNLNPDEYEFTVKNLNEANANSYGPKRKDRVKDVPVIVAKKGTPETFDTYNVKVFYYAPPFAFREENPDPQKGAPQNQSTHNAGKVTVADPNSYTLSADQQTKIVDAFLKNNPALGLTRDQVTVDDQGKLTIANKAGEDGFSVVVPSSESVSVIGKVPNILVFLDPSTNTNQNKLKSTPVPPVTVTLKADDYSKGKLWGTNAPGQGEAWSAAKQLSGFDLKLAGNTAVISGQYDAGISNSIGGKRFIGIRTDKAEDMRYTQSFSNLFKVRVLPTKQDTLIRSLDTDAPFTPEDVKGLIDVDYGKLGILKYGDDAGLSKQDVHNEVKGKITKNIEVPGISHEPGTQEFPGTLTTDLGAVSPKLTATIIYYTSKISETAVTDPNNLTPGEQDAIKAKVKELNQLKDTDKVTVDKEGNVTIVFNRNGKDLGTKTFKAPLVTPSYPDSSGKSGSTVEVPISTPEGFTFPDGSTFKVDGEAPAGLTVGNDGKITYQIPEDKETGDVTGTVLVTIPGQPDPVKVPFKITVTKPKMAEKITLKDPDITGVVDLNKLTPEEKTKVSDAIKAKNPDLPTDAEITVSDNGTATVTYKDGSSTTFTPDKTVRQLKDNEKTKINDPEITGVVDVNKLTDPEREQVKKAVEKKNPDLPTGTTITVSENGTVTVTFPDDSTTQIPAEKTVRQLKDNEKITLKDPEVTGVVDPNNLTPEEQDQVKDKAKKANPDLPENTQVTVGKDGTVTVTFPDGSETQIPADKTVRKLKDNEKITLEDPELTGVVDVNKLTDPEREQVKKAVEKENPNLPEGTTITVSENGTVTVTFPDKSTTTITPDKTVRQLKDNEKITLKDPELTGVVDLTNLTDPEREQVKDKVKKANPDLPENTQVTVGKDGTVTVTFPDGSETQIPADKTVRKLKDNEKIKINDPELTGVVDLTNLTPEEQDQVKDKVKKANPDLPENTQVTVGKDGTVTVTFPDGSTSQIPADKTVKLLTPAGNGDADKGNKGDKPDASKPVKVKKVKKLQHTGADVTLGLLAAAAAVAAGGALAAGRRRR</sequence>
<dbReference type="RefSeq" id="WP_087070005.1">
    <property type="nucleotide sequence ID" value="NZ_CAUPFC010000018.1"/>
</dbReference>
<evidence type="ECO:0000256" key="4">
    <source>
        <dbReference type="SAM" id="SignalP"/>
    </source>
</evidence>
<organism evidence="7 10">
    <name type="scientific">Actinotignum timonense</name>
    <dbReference type="NCBI Taxonomy" id="1870995"/>
    <lineage>
        <taxon>Bacteria</taxon>
        <taxon>Bacillati</taxon>
        <taxon>Actinomycetota</taxon>
        <taxon>Actinomycetes</taxon>
        <taxon>Actinomycetales</taxon>
        <taxon>Actinomycetaceae</taxon>
        <taxon>Actinotignum</taxon>
    </lineage>
</organism>
<feature type="region of interest" description="Disordered" evidence="2">
    <location>
        <begin position="139"/>
        <end position="159"/>
    </location>
</feature>
<keyword evidence="9" id="KW-1185">Reference proteome</keyword>
<keyword evidence="1 4" id="KW-0732">Signal</keyword>
<feature type="region of interest" description="Disordered" evidence="2">
    <location>
        <begin position="767"/>
        <end position="800"/>
    </location>
</feature>
<evidence type="ECO:0000313" key="9">
    <source>
        <dbReference type="Proteomes" id="UP001284901"/>
    </source>
</evidence>
<accession>A0AAW9HCV5</accession>
<dbReference type="Pfam" id="PF18957">
    <property type="entry name" value="RibLong"/>
    <property type="match status" value="1"/>
</dbReference>
<dbReference type="InterPro" id="IPR044055">
    <property type="entry name" value="RibLong"/>
</dbReference>
<feature type="domain" description="Atypical Rib" evidence="5">
    <location>
        <begin position="684"/>
        <end position="752"/>
    </location>
</feature>
<feature type="domain" description="Atypical Rib" evidence="5">
    <location>
        <begin position="608"/>
        <end position="676"/>
    </location>
</feature>
<dbReference type="Gene3D" id="3.10.20.890">
    <property type="match status" value="8"/>
</dbReference>
<dbReference type="Pfam" id="PF18938">
    <property type="entry name" value="aRib"/>
    <property type="match status" value="7"/>
</dbReference>
<evidence type="ECO:0000259" key="5">
    <source>
        <dbReference type="Pfam" id="PF18938"/>
    </source>
</evidence>
<evidence type="ECO:0000259" key="6">
    <source>
        <dbReference type="Pfam" id="PF18957"/>
    </source>
</evidence>
<feature type="domain" description="Atypical Rib" evidence="5">
    <location>
        <begin position="449"/>
        <end position="496"/>
    </location>
</feature>
<feature type="domain" description="Atypical Rib" evidence="5">
    <location>
        <begin position="760"/>
        <end position="828"/>
    </location>
</feature>
<feature type="domain" description="Atypical Rib" evidence="5">
    <location>
        <begin position="988"/>
        <end position="1055"/>
    </location>
</feature>
<feature type="domain" description="Atypical Rib" evidence="5">
    <location>
        <begin position="912"/>
        <end position="980"/>
    </location>
</feature>
<feature type="signal peptide" evidence="4">
    <location>
        <begin position="1"/>
        <end position="26"/>
    </location>
</feature>
<dbReference type="Proteomes" id="UP001284901">
    <property type="component" value="Unassembled WGS sequence"/>
</dbReference>
<evidence type="ECO:0000313" key="8">
    <source>
        <dbReference type="EMBL" id="MDY5145835.1"/>
    </source>
</evidence>
<feature type="transmembrane region" description="Helical" evidence="3">
    <location>
        <begin position="1095"/>
        <end position="1115"/>
    </location>
</feature>
<feature type="chain" id="PRO_5043443524" evidence="4">
    <location>
        <begin position="27"/>
        <end position="1119"/>
    </location>
</feature>
<protein>
    <submittedName>
        <fullName evidence="7">Rib/alpha-like domain-containing protein</fullName>
    </submittedName>
</protein>
<evidence type="ECO:0000313" key="7">
    <source>
        <dbReference type="EMBL" id="MDY5140895.1"/>
    </source>
</evidence>
<evidence type="ECO:0000256" key="2">
    <source>
        <dbReference type="SAM" id="MobiDB-lite"/>
    </source>
</evidence>
<evidence type="ECO:0000313" key="10">
    <source>
        <dbReference type="Proteomes" id="UP001288320"/>
    </source>
</evidence>
<dbReference type="GeneID" id="92813459"/>